<dbReference type="GO" id="GO:0009432">
    <property type="term" value="P:SOS response"/>
    <property type="evidence" value="ECO:0007669"/>
    <property type="project" value="TreeGrafter"/>
</dbReference>
<reference evidence="3 4" key="1">
    <citation type="submission" date="2017-09" db="EMBL/GenBank/DDBJ databases">
        <title>Depth-based differentiation of microbial function through sediment-hosted aquifers and enrichment of novel symbionts in the deep terrestrial subsurface.</title>
        <authorList>
            <person name="Probst A.J."/>
            <person name="Ladd B."/>
            <person name="Jarett J.K."/>
            <person name="Geller-Mcgrath D.E."/>
            <person name="Sieber C.M."/>
            <person name="Emerson J.B."/>
            <person name="Anantharaman K."/>
            <person name="Thomas B.C."/>
            <person name="Malmstrom R."/>
            <person name="Stieglmeier M."/>
            <person name="Klingl A."/>
            <person name="Woyke T."/>
            <person name="Ryan C.M."/>
            <person name="Banfield J.F."/>
        </authorList>
    </citation>
    <scope>NUCLEOTIDE SEQUENCE [LARGE SCALE GENOMIC DNA]</scope>
    <source>
        <strain evidence="3">CG10_big_fil_rev_8_21_14_0_10_45_14</strain>
    </source>
</reference>
<accession>A0A2H0RK36</accession>
<dbReference type="Pfam" id="PF00817">
    <property type="entry name" value="IMS"/>
    <property type="match status" value="1"/>
</dbReference>
<dbReference type="SUPFAM" id="SSF100879">
    <property type="entry name" value="Lesion bypass DNA polymerase (Y-family), little finger domain"/>
    <property type="match status" value="1"/>
</dbReference>
<dbReference type="Gene3D" id="3.30.1490.100">
    <property type="entry name" value="DNA polymerase, Y-family, little finger domain"/>
    <property type="match status" value="1"/>
</dbReference>
<dbReference type="GO" id="GO:0003887">
    <property type="term" value="F:DNA-directed DNA polymerase activity"/>
    <property type="evidence" value="ECO:0007669"/>
    <property type="project" value="InterPro"/>
</dbReference>
<comment type="caution">
    <text evidence="3">The sequence shown here is derived from an EMBL/GenBank/DDBJ whole genome shotgun (WGS) entry which is preliminary data.</text>
</comment>
<dbReference type="GO" id="GO:0042276">
    <property type="term" value="P:error-prone translesion synthesis"/>
    <property type="evidence" value="ECO:0007669"/>
    <property type="project" value="TreeGrafter"/>
</dbReference>
<dbReference type="GO" id="GO:0006281">
    <property type="term" value="P:DNA repair"/>
    <property type="evidence" value="ECO:0007669"/>
    <property type="project" value="InterPro"/>
</dbReference>
<dbReference type="InterPro" id="IPR050116">
    <property type="entry name" value="DNA_polymerase-Y"/>
</dbReference>
<proteinExistence type="inferred from homology"/>
<comment type="similarity">
    <text evidence="1">Belongs to the DNA polymerase type-Y family.</text>
</comment>
<evidence type="ECO:0000313" key="3">
    <source>
        <dbReference type="EMBL" id="PIR46810.1"/>
    </source>
</evidence>
<dbReference type="AlphaFoldDB" id="A0A2H0RK36"/>
<gene>
    <name evidence="3" type="ORF">COV07_02405</name>
</gene>
<dbReference type="InterPro" id="IPR001126">
    <property type="entry name" value="UmuC"/>
</dbReference>
<dbReference type="InterPro" id="IPR036775">
    <property type="entry name" value="DNA_pol_Y-fam_lit_finger_sf"/>
</dbReference>
<dbReference type="SUPFAM" id="SSF56672">
    <property type="entry name" value="DNA/RNA polymerases"/>
    <property type="match status" value="1"/>
</dbReference>
<dbReference type="InterPro" id="IPR022880">
    <property type="entry name" value="DNApol_IV"/>
</dbReference>
<dbReference type="PANTHER" id="PTHR11076:SF34">
    <property type="entry name" value="PROTEIN UMUC"/>
    <property type="match status" value="1"/>
</dbReference>
<organism evidence="3 4">
    <name type="scientific">Candidatus Vogelbacteria bacterium CG10_big_fil_rev_8_21_14_0_10_45_14</name>
    <dbReference type="NCBI Taxonomy" id="1975042"/>
    <lineage>
        <taxon>Bacteria</taxon>
        <taxon>Candidatus Vogeliibacteriota</taxon>
    </lineage>
</organism>
<dbReference type="InterPro" id="IPR043128">
    <property type="entry name" value="Rev_trsase/Diguanyl_cyclase"/>
</dbReference>
<evidence type="ECO:0000259" key="2">
    <source>
        <dbReference type="PROSITE" id="PS50173"/>
    </source>
</evidence>
<dbReference type="PANTHER" id="PTHR11076">
    <property type="entry name" value="DNA REPAIR POLYMERASE UMUC / TRANSFERASE FAMILY MEMBER"/>
    <property type="match status" value="1"/>
</dbReference>
<dbReference type="Pfam" id="PF11799">
    <property type="entry name" value="IMS_C"/>
    <property type="match status" value="1"/>
</dbReference>
<feature type="domain" description="UmuC" evidence="2">
    <location>
        <begin position="5"/>
        <end position="184"/>
    </location>
</feature>
<dbReference type="Proteomes" id="UP000230833">
    <property type="component" value="Unassembled WGS sequence"/>
</dbReference>
<dbReference type="Gene3D" id="3.40.1170.60">
    <property type="match status" value="1"/>
</dbReference>
<dbReference type="PROSITE" id="PS50173">
    <property type="entry name" value="UMUC"/>
    <property type="match status" value="1"/>
</dbReference>
<dbReference type="Gene3D" id="1.10.150.20">
    <property type="entry name" value="5' to 3' exonuclease, C-terminal subdomain"/>
    <property type="match status" value="1"/>
</dbReference>
<protein>
    <submittedName>
        <fullName evidence="3">DNA polymerase IV</fullName>
    </submittedName>
</protein>
<evidence type="ECO:0000313" key="4">
    <source>
        <dbReference type="Proteomes" id="UP000230833"/>
    </source>
</evidence>
<dbReference type="InterPro" id="IPR043502">
    <property type="entry name" value="DNA/RNA_pol_sf"/>
</dbReference>
<dbReference type="EMBL" id="PCYL01000028">
    <property type="protein sequence ID" value="PIR46810.1"/>
    <property type="molecule type" value="Genomic_DNA"/>
</dbReference>
<dbReference type="GO" id="GO:0003684">
    <property type="term" value="F:damaged DNA binding"/>
    <property type="evidence" value="ECO:0007669"/>
    <property type="project" value="InterPro"/>
</dbReference>
<dbReference type="GO" id="GO:0005829">
    <property type="term" value="C:cytosol"/>
    <property type="evidence" value="ECO:0007669"/>
    <property type="project" value="TreeGrafter"/>
</dbReference>
<sequence>MMEYILHIDGDAFFVGCELTRRPDLRGRPVVTGAERGIASAVSYEAKALGVVRTMPIFEIRKICPEVVVLSSDYELYSLMSKRMYEIVRRFACKVEEYSIDECFASISFEDDARAEDLLALARKIRDTLSEELGMTFSVGMASTKTLAKVASKAEKPNGAVLINKKNIKEHLRGLAVEKVWGIGEANRAKLERLGINTALEFQNKERAWVENNFYKPQQETWHELNGVYVLPVQTVVDVPKSIQKTKTFTPSSMERSFLWSELSKNVENACIKARRHGMEAGRILFFLKTQDFRYSSFEMRLQSKSARAQEILSAISPLFAQVYRQNVLYRATGITMSDLAPVEAGQVGLFDEAQKSRNNRLTKAVDAIDRKYGKHSVFLASSMQKENTSKSARKKEDGIPSEYLFFGETARRHLRLPHLGIVS</sequence>
<dbReference type="Gene3D" id="3.30.70.270">
    <property type="match status" value="1"/>
</dbReference>
<evidence type="ECO:0000256" key="1">
    <source>
        <dbReference type="ARBA" id="ARBA00010945"/>
    </source>
</evidence>
<dbReference type="InterPro" id="IPR017961">
    <property type="entry name" value="DNA_pol_Y-fam_little_finger"/>
</dbReference>
<name>A0A2H0RK36_9BACT</name>
<dbReference type="CDD" id="cd03586">
    <property type="entry name" value="PolY_Pol_IV_kappa"/>
    <property type="match status" value="1"/>
</dbReference>